<organism evidence="3 4">
    <name type="scientific">Pristionchus pacificus</name>
    <name type="common">Parasitic nematode worm</name>
    <dbReference type="NCBI Taxonomy" id="54126"/>
    <lineage>
        <taxon>Eukaryota</taxon>
        <taxon>Metazoa</taxon>
        <taxon>Ecdysozoa</taxon>
        <taxon>Nematoda</taxon>
        <taxon>Chromadorea</taxon>
        <taxon>Rhabditida</taxon>
        <taxon>Rhabditina</taxon>
        <taxon>Diplogasteromorpha</taxon>
        <taxon>Diplogasteroidea</taxon>
        <taxon>Neodiplogasteridae</taxon>
        <taxon>Pristionchus</taxon>
    </lineage>
</organism>
<sequence>MYPSWSRVVHILSLSTFLYSHLHFEKDFFFPGFLIFRYYNCCEYESTAISNYITSSNLSVIQSPTAMSICANVESPPEVEEHEGRGHILIIMSDEEDEEPFCNSWNTVTAVAIFKMKKEGGPEWQGQLIAVQTQLLDVDKGLHIGDWPEKLETSVEMRILVESAILAHQRKPFVKIEETNEKEDEKGKDRFKKGNQVKAPEPEEKPTAELNGHGLDEDRLNEKQPQQLHYLWLFSIIPVALLLIGAFSYYRYKQQRNQLLARKTYIKVVYKADDSAGDVQWHESSQSASEEDKSTSSKNNSTSASKSRKSKKRSRSVKEFMHEYFERFSSD</sequence>
<feature type="compositionally biased region" description="Basic residues" evidence="1">
    <location>
        <begin position="306"/>
        <end position="315"/>
    </location>
</feature>
<feature type="region of interest" description="Disordered" evidence="1">
    <location>
        <begin position="177"/>
        <end position="217"/>
    </location>
</feature>
<gene>
    <name evidence="3" type="primary">WBGene00278495</name>
</gene>
<keyword evidence="2" id="KW-0812">Transmembrane</keyword>
<reference evidence="4" key="1">
    <citation type="journal article" date="2008" name="Nat. Genet.">
        <title>The Pristionchus pacificus genome provides a unique perspective on nematode lifestyle and parasitism.</title>
        <authorList>
            <person name="Dieterich C."/>
            <person name="Clifton S.W."/>
            <person name="Schuster L.N."/>
            <person name="Chinwalla A."/>
            <person name="Delehaunty K."/>
            <person name="Dinkelacker I."/>
            <person name="Fulton L."/>
            <person name="Fulton R."/>
            <person name="Godfrey J."/>
            <person name="Minx P."/>
            <person name="Mitreva M."/>
            <person name="Roeseler W."/>
            <person name="Tian H."/>
            <person name="Witte H."/>
            <person name="Yang S.P."/>
            <person name="Wilson R.K."/>
            <person name="Sommer R.J."/>
        </authorList>
    </citation>
    <scope>NUCLEOTIDE SEQUENCE [LARGE SCALE GENOMIC DNA]</scope>
    <source>
        <strain evidence="4">PS312</strain>
    </source>
</reference>
<evidence type="ECO:0000256" key="1">
    <source>
        <dbReference type="SAM" id="MobiDB-lite"/>
    </source>
</evidence>
<protein>
    <submittedName>
        <fullName evidence="3">Uncharacterized protein</fullName>
    </submittedName>
</protein>
<dbReference type="EnsemblMetazoa" id="PPA40126.1">
    <property type="protein sequence ID" value="PPA40126.1"/>
    <property type="gene ID" value="WBGene00278495"/>
</dbReference>
<dbReference type="AlphaFoldDB" id="A0A8R1Z3M8"/>
<feature type="compositionally biased region" description="Low complexity" evidence="1">
    <location>
        <begin position="296"/>
        <end position="305"/>
    </location>
</feature>
<accession>A0A8R1Z3M8</accession>
<evidence type="ECO:0000313" key="3">
    <source>
        <dbReference type="EnsemblMetazoa" id="PPA40126.1"/>
    </source>
</evidence>
<name>A0A8R1Z3M8_PRIPA</name>
<feature type="transmembrane region" description="Helical" evidence="2">
    <location>
        <begin position="230"/>
        <end position="250"/>
    </location>
</feature>
<keyword evidence="2" id="KW-1133">Transmembrane helix</keyword>
<evidence type="ECO:0000256" key="2">
    <source>
        <dbReference type="SAM" id="Phobius"/>
    </source>
</evidence>
<proteinExistence type="predicted"/>
<feature type="compositionally biased region" description="Basic and acidic residues" evidence="1">
    <location>
        <begin position="177"/>
        <end position="188"/>
    </location>
</feature>
<feature type="region of interest" description="Disordered" evidence="1">
    <location>
        <begin position="280"/>
        <end position="316"/>
    </location>
</feature>
<keyword evidence="4" id="KW-1185">Reference proteome</keyword>
<dbReference type="Proteomes" id="UP000005239">
    <property type="component" value="Unassembled WGS sequence"/>
</dbReference>
<evidence type="ECO:0000313" key="4">
    <source>
        <dbReference type="Proteomes" id="UP000005239"/>
    </source>
</evidence>
<reference evidence="3" key="2">
    <citation type="submission" date="2022-06" db="UniProtKB">
        <authorList>
            <consortium name="EnsemblMetazoa"/>
        </authorList>
    </citation>
    <scope>IDENTIFICATION</scope>
    <source>
        <strain evidence="3">PS312</strain>
    </source>
</reference>
<keyword evidence="2" id="KW-0472">Membrane</keyword>